<dbReference type="Gene3D" id="3.40.50.2000">
    <property type="entry name" value="Glycogen Phosphorylase B"/>
    <property type="match status" value="2"/>
</dbReference>
<proteinExistence type="inferred from homology"/>
<dbReference type="FunFam" id="3.40.50.2000:FF:000072">
    <property type="entry name" value="Glycosyl transferase"/>
    <property type="match status" value="1"/>
</dbReference>
<sequence length="412" mass="46241">MSTYLCFTIPQQGNLNPMLAIVQELVARGERAICYLTEPFRQPIEETGASFRGYQSHLNSGPDMTTQNAGSSSNGARFLQFSEMLFEDCQQLLPMVLKDMEGQEPDGIIYGQSAPWGRMLAKILHVPGILIRTTYATNEQFHLFPDVITQSSLPEEAEALAQRRASLNAHVRQLCMDYAIEPFDFLHIFSLAEPLTLMMLPRAFQYAGETFDSRFQFVGPCILPRHDATPFPLERLHNQSVLYISLGTTFNNRPDFYNECFRAFADFPSLVVLSIGKHVRLEDLDPVPENFLVHAVVPQLDVLAHTSIFLTHGGMNSTMEAFSFGVPLIVVPQTIEQTHTARRVEELGLGMALDAEHMHAETLREAVNTVVHHPDIRLRVKHMQDTIANAGGVQAAVHLILNHMRTHHTVNA</sequence>
<keyword evidence="2 4" id="KW-0808">Transferase</keyword>
<dbReference type="CDD" id="cd03784">
    <property type="entry name" value="GT1_Gtf-like"/>
    <property type="match status" value="1"/>
</dbReference>
<dbReference type="RefSeq" id="WP_126552383.1">
    <property type="nucleotide sequence ID" value="NZ_BIFS01000001.1"/>
</dbReference>
<evidence type="ECO:0000256" key="2">
    <source>
        <dbReference type="ARBA" id="ARBA00022679"/>
    </source>
</evidence>
<dbReference type="InterPro" id="IPR050426">
    <property type="entry name" value="Glycosyltransferase_28"/>
</dbReference>
<keyword evidence="5" id="KW-1185">Reference proteome</keyword>
<evidence type="ECO:0000313" key="5">
    <source>
        <dbReference type="Proteomes" id="UP000287188"/>
    </source>
</evidence>
<comment type="caution">
    <text evidence="4">The sequence shown here is derived from an EMBL/GenBank/DDBJ whole genome shotgun (WGS) entry which is preliminary data.</text>
</comment>
<dbReference type="SUPFAM" id="SSF53756">
    <property type="entry name" value="UDP-Glycosyltransferase/glycogen phosphorylase"/>
    <property type="match status" value="1"/>
</dbReference>
<dbReference type="InterPro" id="IPR010610">
    <property type="entry name" value="EryCIII-like_C"/>
</dbReference>
<dbReference type="AlphaFoldDB" id="A0A402ANI4"/>
<dbReference type="InterPro" id="IPR002213">
    <property type="entry name" value="UDP_glucos_trans"/>
</dbReference>
<dbReference type="GO" id="GO:0008194">
    <property type="term" value="F:UDP-glycosyltransferase activity"/>
    <property type="evidence" value="ECO:0007669"/>
    <property type="project" value="InterPro"/>
</dbReference>
<comment type="similarity">
    <text evidence="1">Belongs to the UDP-glycosyltransferase family.</text>
</comment>
<evidence type="ECO:0000256" key="1">
    <source>
        <dbReference type="ARBA" id="ARBA00009995"/>
    </source>
</evidence>
<evidence type="ECO:0000313" key="4">
    <source>
        <dbReference type="EMBL" id="GCE20761.1"/>
    </source>
</evidence>
<feature type="domain" description="Erythromycin biosynthesis protein CIII-like C-terminal" evidence="3">
    <location>
        <begin position="265"/>
        <end position="388"/>
    </location>
</feature>
<dbReference type="Pfam" id="PF06722">
    <property type="entry name" value="EryCIII-like_C"/>
    <property type="match status" value="1"/>
</dbReference>
<protein>
    <submittedName>
        <fullName evidence="4">Glycosyl transferase</fullName>
    </submittedName>
</protein>
<accession>A0A402ANI4</accession>
<reference evidence="5" key="1">
    <citation type="submission" date="2018-12" db="EMBL/GenBank/DDBJ databases">
        <title>Tengunoibacter tsumagoiensis gen. nov., sp. nov., Dictyobacter kobayashii sp. nov., D. alpinus sp. nov., and D. joshuensis sp. nov. and description of Dictyobacteraceae fam. nov. within the order Ktedonobacterales isolated from Tengu-no-mugimeshi.</title>
        <authorList>
            <person name="Wang C.M."/>
            <person name="Zheng Y."/>
            <person name="Sakai Y."/>
            <person name="Toyoda A."/>
            <person name="Minakuchi Y."/>
            <person name="Abe K."/>
            <person name="Yokota A."/>
            <person name="Yabe S."/>
        </authorList>
    </citation>
    <scope>NUCLEOTIDE SEQUENCE [LARGE SCALE GENOMIC DNA]</scope>
    <source>
        <strain evidence="5">Uno11</strain>
    </source>
</reference>
<dbReference type="Proteomes" id="UP000287188">
    <property type="component" value="Unassembled WGS sequence"/>
</dbReference>
<dbReference type="EMBL" id="BIFS01000001">
    <property type="protein sequence ID" value="GCE20761.1"/>
    <property type="molecule type" value="Genomic_DNA"/>
</dbReference>
<dbReference type="PANTHER" id="PTHR48050">
    <property type="entry name" value="STEROL 3-BETA-GLUCOSYLTRANSFERASE"/>
    <property type="match status" value="1"/>
</dbReference>
<name>A0A402ANI4_9CHLR</name>
<evidence type="ECO:0000259" key="3">
    <source>
        <dbReference type="Pfam" id="PF06722"/>
    </source>
</evidence>
<dbReference type="GO" id="GO:0016758">
    <property type="term" value="F:hexosyltransferase activity"/>
    <property type="evidence" value="ECO:0007669"/>
    <property type="project" value="InterPro"/>
</dbReference>
<dbReference type="OrthoDB" id="140855at2"/>
<gene>
    <name evidence="4" type="ORF">KDK_45610</name>
</gene>
<dbReference type="InterPro" id="IPR006326">
    <property type="entry name" value="UDPGT_MGT-like"/>
</dbReference>
<dbReference type="PANTHER" id="PTHR48050:SF13">
    <property type="entry name" value="STEROL 3-BETA-GLUCOSYLTRANSFERASE UGT80A2"/>
    <property type="match status" value="1"/>
</dbReference>
<dbReference type="NCBIfam" id="TIGR01426">
    <property type="entry name" value="MGT"/>
    <property type="match status" value="1"/>
</dbReference>
<organism evidence="4 5">
    <name type="scientific">Dictyobacter kobayashii</name>
    <dbReference type="NCBI Taxonomy" id="2014872"/>
    <lineage>
        <taxon>Bacteria</taxon>
        <taxon>Bacillati</taxon>
        <taxon>Chloroflexota</taxon>
        <taxon>Ktedonobacteria</taxon>
        <taxon>Ktedonobacterales</taxon>
        <taxon>Dictyobacteraceae</taxon>
        <taxon>Dictyobacter</taxon>
    </lineage>
</organism>
<dbReference type="GO" id="GO:0017000">
    <property type="term" value="P:antibiotic biosynthetic process"/>
    <property type="evidence" value="ECO:0007669"/>
    <property type="project" value="UniProtKB-ARBA"/>
</dbReference>